<feature type="domain" description="DAGKc" evidence="1">
    <location>
        <begin position="3"/>
        <end position="121"/>
    </location>
</feature>
<evidence type="ECO:0000259" key="1">
    <source>
        <dbReference type="PROSITE" id="PS50146"/>
    </source>
</evidence>
<evidence type="ECO:0000313" key="3">
    <source>
        <dbReference type="Proteomes" id="UP001156703"/>
    </source>
</evidence>
<dbReference type="InterPro" id="IPR016064">
    <property type="entry name" value="NAD/diacylglycerol_kinase_sf"/>
</dbReference>
<accession>A0ABQ5Z335</accession>
<name>A0ABQ5Z335_9SPHN</name>
<gene>
    <name evidence="2" type="ORF">GCM10007925_08990</name>
</gene>
<dbReference type="Pfam" id="PF00781">
    <property type="entry name" value="DAGK_cat"/>
    <property type="match status" value="1"/>
</dbReference>
<organism evidence="2 3">
    <name type="scientific">Sphingomonas astaxanthinifaciens DSM 22298</name>
    <dbReference type="NCBI Taxonomy" id="1123267"/>
    <lineage>
        <taxon>Bacteria</taxon>
        <taxon>Pseudomonadati</taxon>
        <taxon>Pseudomonadota</taxon>
        <taxon>Alphaproteobacteria</taxon>
        <taxon>Sphingomonadales</taxon>
        <taxon>Sphingomonadaceae</taxon>
        <taxon>Sphingomonas</taxon>
    </lineage>
</organism>
<proteinExistence type="predicted"/>
<dbReference type="PROSITE" id="PS50146">
    <property type="entry name" value="DAGK"/>
    <property type="match status" value="1"/>
</dbReference>
<comment type="caution">
    <text evidence="2">The sequence shown here is derived from an EMBL/GenBank/DDBJ whole genome shotgun (WGS) entry which is preliminary data.</text>
</comment>
<keyword evidence="2" id="KW-0418">Kinase</keyword>
<evidence type="ECO:0000313" key="2">
    <source>
        <dbReference type="EMBL" id="GLR47188.1"/>
    </source>
</evidence>
<protein>
    <submittedName>
        <fullName evidence="2">Diacylglycerol kinase</fullName>
    </submittedName>
</protein>
<dbReference type="EMBL" id="BSOO01000006">
    <property type="protein sequence ID" value="GLR47188.1"/>
    <property type="molecule type" value="Genomic_DNA"/>
</dbReference>
<dbReference type="GO" id="GO:0016301">
    <property type="term" value="F:kinase activity"/>
    <property type="evidence" value="ECO:0007669"/>
    <property type="project" value="UniProtKB-KW"/>
</dbReference>
<dbReference type="SMART" id="SM00046">
    <property type="entry name" value="DAGKc"/>
    <property type="match status" value="1"/>
</dbReference>
<reference evidence="3" key="1">
    <citation type="journal article" date="2019" name="Int. J. Syst. Evol. Microbiol.">
        <title>The Global Catalogue of Microorganisms (GCM) 10K type strain sequencing project: providing services to taxonomists for standard genome sequencing and annotation.</title>
        <authorList>
            <consortium name="The Broad Institute Genomics Platform"/>
            <consortium name="The Broad Institute Genome Sequencing Center for Infectious Disease"/>
            <person name="Wu L."/>
            <person name="Ma J."/>
        </authorList>
    </citation>
    <scope>NUCLEOTIDE SEQUENCE [LARGE SCALE GENOMIC DNA]</scope>
    <source>
        <strain evidence="3">NBRC 102146</strain>
    </source>
</reference>
<dbReference type="Gene3D" id="3.40.50.10330">
    <property type="entry name" value="Probable inorganic polyphosphate/atp-NAD kinase, domain 1"/>
    <property type="match status" value="1"/>
</dbReference>
<sequence>MLMGKARIALLSNPKSTGNLSQLPRIRAFCAEHPDIFHYEVEKADQVGCALKTIALVRPKMLVINGGDGTVQAALTELVNGGHFGDQRPPVAVLPNGKTNLIALDLGAQGDPIEALKHLLEIAEGDLSDRLVARELIALTSDGRTTPVIGMFLGGAGLADTMKYCREKIYPLGLPNGLSHVITAVAVMVRQMLGMGGGILPPKPSPIEVKVRRHGTLSGRFALLAVTTLEKLLLGSDLHTAGKGPLKLLAVDHRSSSLLRGLFAGLGGRLGRKKLSGVHVEEADEISIEGDRSSVFLDGEMFEAGIGNPIRLTPAAPLSFVRLAA</sequence>
<keyword evidence="2" id="KW-0808">Transferase</keyword>
<keyword evidence="3" id="KW-1185">Reference proteome</keyword>
<dbReference type="SUPFAM" id="SSF111331">
    <property type="entry name" value="NAD kinase/diacylglycerol kinase-like"/>
    <property type="match status" value="1"/>
</dbReference>
<dbReference type="InterPro" id="IPR017438">
    <property type="entry name" value="ATP-NAD_kinase_N"/>
</dbReference>
<dbReference type="InterPro" id="IPR001206">
    <property type="entry name" value="Diacylglycerol_kinase_cat_dom"/>
</dbReference>
<dbReference type="Proteomes" id="UP001156703">
    <property type="component" value="Unassembled WGS sequence"/>
</dbReference>